<keyword evidence="2" id="KW-0676">Redox-active center</keyword>
<reference evidence="4 5" key="1">
    <citation type="journal article" date="2018" name="Nat. Ecol. Evol.">
        <title>Shark genomes provide insights into elasmobranch evolution and the origin of vertebrates.</title>
        <authorList>
            <person name="Hara Y"/>
            <person name="Yamaguchi K"/>
            <person name="Onimaru K"/>
            <person name="Kadota M"/>
            <person name="Koyanagi M"/>
            <person name="Keeley SD"/>
            <person name="Tatsumi K"/>
            <person name="Tanaka K"/>
            <person name="Motone F"/>
            <person name="Kageyama Y"/>
            <person name="Nozu R"/>
            <person name="Adachi N"/>
            <person name="Nishimura O"/>
            <person name="Nakagawa R"/>
            <person name="Tanegashima C"/>
            <person name="Kiyatake I"/>
            <person name="Matsumoto R"/>
            <person name="Murakumo K"/>
            <person name="Nishida K"/>
            <person name="Terakita A"/>
            <person name="Kuratani S"/>
            <person name="Sato K"/>
            <person name="Hyodo S Kuraku.S."/>
        </authorList>
    </citation>
    <scope>NUCLEOTIDE SEQUENCE [LARGE SCALE GENOMIC DNA]</scope>
</reference>
<accession>A0A401SM08</accession>
<dbReference type="SUPFAM" id="SSF52833">
    <property type="entry name" value="Thioredoxin-like"/>
    <property type="match status" value="1"/>
</dbReference>
<name>A0A401SM08_CHIPU</name>
<keyword evidence="1" id="KW-1015">Disulfide bond</keyword>
<evidence type="ECO:0000313" key="5">
    <source>
        <dbReference type="Proteomes" id="UP000287033"/>
    </source>
</evidence>
<dbReference type="CDD" id="cd02947">
    <property type="entry name" value="TRX_family"/>
    <property type="match status" value="1"/>
</dbReference>
<dbReference type="OMA" id="WCEFCQM"/>
<feature type="domain" description="Thioredoxin" evidence="3">
    <location>
        <begin position="1"/>
        <end position="108"/>
    </location>
</feature>
<dbReference type="InterPro" id="IPR036249">
    <property type="entry name" value="Thioredoxin-like_sf"/>
</dbReference>
<proteinExistence type="predicted"/>
<sequence length="122" mass="14340">MGEVNTVKCVVEFEAALRESEQRLVVMLFSAHWCEFCQMIQLYFDEFAESYPEVAFYEVDINVAKDVVQLCRIEWFPTFQFYRTGAKIFQFKGPNRCLLERMIQKLQGDDSQCSPKLKQANT</sequence>
<dbReference type="InterPro" id="IPR013766">
    <property type="entry name" value="Thioredoxin_domain"/>
</dbReference>
<evidence type="ECO:0000256" key="1">
    <source>
        <dbReference type="ARBA" id="ARBA00023157"/>
    </source>
</evidence>
<comment type="caution">
    <text evidence="4">The sequence shown here is derived from an EMBL/GenBank/DDBJ whole genome shotgun (WGS) entry which is preliminary data.</text>
</comment>
<organism evidence="4 5">
    <name type="scientific">Chiloscyllium punctatum</name>
    <name type="common">Brownbanded bambooshark</name>
    <name type="synonym">Hemiscyllium punctatum</name>
    <dbReference type="NCBI Taxonomy" id="137246"/>
    <lineage>
        <taxon>Eukaryota</taxon>
        <taxon>Metazoa</taxon>
        <taxon>Chordata</taxon>
        <taxon>Craniata</taxon>
        <taxon>Vertebrata</taxon>
        <taxon>Chondrichthyes</taxon>
        <taxon>Elasmobranchii</taxon>
        <taxon>Galeomorphii</taxon>
        <taxon>Galeoidea</taxon>
        <taxon>Orectolobiformes</taxon>
        <taxon>Hemiscylliidae</taxon>
        <taxon>Chiloscyllium</taxon>
    </lineage>
</organism>
<evidence type="ECO:0000313" key="4">
    <source>
        <dbReference type="EMBL" id="GCC31413.1"/>
    </source>
</evidence>
<dbReference type="EMBL" id="BEZZ01000360">
    <property type="protein sequence ID" value="GCC31413.1"/>
    <property type="molecule type" value="Genomic_DNA"/>
</dbReference>
<dbReference type="Proteomes" id="UP000287033">
    <property type="component" value="Unassembled WGS sequence"/>
</dbReference>
<dbReference type="OrthoDB" id="2121326at2759"/>
<dbReference type="PANTHER" id="PTHR46115">
    <property type="entry name" value="THIOREDOXIN-LIKE PROTEIN 1"/>
    <property type="match status" value="1"/>
</dbReference>
<keyword evidence="5" id="KW-1185">Reference proteome</keyword>
<protein>
    <recommendedName>
        <fullName evidence="3">Thioredoxin domain-containing protein</fullName>
    </recommendedName>
</protein>
<dbReference type="Gene3D" id="3.40.30.10">
    <property type="entry name" value="Glutaredoxin"/>
    <property type="match status" value="1"/>
</dbReference>
<dbReference type="AlphaFoldDB" id="A0A401SM08"/>
<dbReference type="Pfam" id="PF00085">
    <property type="entry name" value="Thioredoxin"/>
    <property type="match status" value="1"/>
</dbReference>
<dbReference type="PROSITE" id="PS51352">
    <property type="entry name" value="THIOREDOXIN_2"/>
    <property type="match status" value="1"/>
</dbReference>
<gene>
    <name evidence="4" type="ORF">chiPu_0009871</name>
</gene>
<evidence type="ECO:0000256" key="2">
    <source>
        <dbReference type="ARBA" id="ARBA00023284"/>
    </source>
</evidence>
<evidence type="ECO:0000259" key="3">
    <source>
        <dbReference type="PROSITE" id="PS51352"/>
    </source>
</evidence>
<dbReference type="STRING" id="137246.A0A401SM08"/>